<keyword evidence="2" id="KW-0812">Transmembrane</keyword>
<organism evidence="3 4">
    <name type="scientific">Poriferisphaera corsica</name>
    <dbReference type="NCBI Taxonomy" id="2528020"/>
    <lineage>
        <taxon>Bacteria</taxon>
        <taxon>Pseudomonadati</taxon>
        <taxon>Planctomycetota</taxon>
        <taxon>Phycisphaerae</taxon>
        <taxon>Phycisphaerales</taxon>
        <taxon>Phycisphaeraceae</taxon>
        <taxon>Poriferisphaera</taxon>
    </lineage>
</organism>
<reference evidence="3 4" key="1">
    <citation type="submission" date="2019-02" db="EMBL/GenBank/DDBJ databases">
        <title>Deep-cultivation of Planctomycetes and their phenomic and genomic characterization uncovers novel biology.</title>
        <authorList>
            <person name="Wiegand S."/>
            <person name="Jogler M."/>
            <person name="Boedeker C."/>
            <person name="Pinto D."/>
            <person name="Vollmers J."/>
            <person name="Rivas-Marin E."/>
            <person name="Kohn T."/>
            <person name="Peeters S.H."/>
            <person name="Heuer A."/>
            <person name="Rast P."/>
            <person name="Oberbeckmann S."/>
            <person name="Bunk B."/>
            <person name="Jeske O."/>
            <person name="Meyerdierks A."/>
            <person name="Storesund J.E."/>
            <person name="Kallscheuer N."/>
            <person name="Luecker S."/>
            <person name="Lage O.M."/>
            <person name="Pohl T."/>
            <person name="Merkel B.J."/>
            <person name="Hornburger P."/>
            <person name="Mueller R.-W."/>
            <person name="Bruemmer F."/>
            <person name="Labrenz M."/>
            <person name="Spormann A.M."/>
            <person name="Op den Camp H."/>
            <person name="Overmann J."/>
            <person name="Amann R."/>
            <person name="Jetten M.S.M."/>
            <person name="Mascher T."/>
            <person name="Medema M.H."/>
            <person name="Devos D.P."/>
            <person name="Kaster A.-K."/>
            <person name="Ovreas L."/>
            <person name="Rohde M."/>
            <person name="Galperin M.Y."/>
            <person name="Jogler C."/>
        </authorList>
    </citation>
    <scope>NUCLEOTIDE SEQUENCE [LARGE SCALE GENOMIC DNA]</scope>
    <source>
        <strain evidence="3 4">KS4</strain>
    </source>
</reference>
<gene>
    <name evidence="3" type="ORF">KS4_35080</name>
</gene>
<feature type="transmembrane region" description="Helical" evidence="2">
    <location>
        <begin position="118"/>
        <end position="134"/>
    </location>
</feature>
<evidence type="ECO:0000256" key="2">
    <source>
        <dbReference type="SAM" id="Phobius"/>
    </source>
</evidence>
<evidence type="ECO:0000256" key="1">
    <source>
        <dbReference type="SAM" id="MobiDB-lite"/>
    </source>
</evidence>
<name>A0A517YYZ2_9BACT</name>
<feature type="transmembrane region" description="Helical" evidence="2">
    <location>
        <begin position="213"/>
        <end position="235"/>
    </location>
</feature>
<feature type="transmembrane region" description="Helical" evidence="2">
    <location>
        <begin position="87"/>
        <end position="112"/>
    </location>
</feature>
<feature type="transmembrane region" description="Helical" evidence="2">
    <location>
        <begin position="272"/>
        <end position="294"/>
    </location>
</feature>
<feature type="transmembrane region" description="Helical" evidence="2">
    <location>
        <begin position="6"/>
        <end position="21"/>
    </location>
</feature>
<accession>A0A517YYZ2</accession>
<feature type="transmembrane region" description="Helical" evidence="2">
    <location>
        <begin position="33"/>
        <end position="54"/>
    </location>
</feature>
<dbReference type="SUPFAM" id="SSF103481">
    <property type="entry name" value="Multidrug resistance efflux transporter EmrE"/>
    <property type="match status" value="1"/>
</dbReference>
<dbReference type="InterPro" id="IPR037185">
    <property type="entry name" value="EmrE-like"/>
</dbReference>
<dbReference type="Proteomes" id="UP000317369">
    <property type="component" value="Chromosome"/>
</dbReference>
<sequence length="329" mass="35615">MLYLALNIIATVIFFQALRFGQVKKLSEMTVSAINYAVGALLSILLLIIAHVFITPQHLTTVALIGGIAMGTIFYVYLFVLFRAYNFFGVGITSALIQMGVTLAAIYAWAFYGQHISAIQWIGLAIIPPALLLMRPKETPDQLTQSVPEQAQPQSSDSPAATATLTEPQTATSSKPNALFVLFILLATALTQTLFAIIHDAVPRFDDNVNAGFLAYTSVIFITGTICNGAHVLVFERKRHKLATYTTGSVAGIANVAICIFLVLSLDVLSSTIVLPTVSVAIIAFNILIARLYWKEPISKVQYFGLAATFLVILLMNIESFLPIAAATP</sequence>
<feature type="transmembrane region" description="Helical" evidence="2">
    <location>
        <begin position="242"/>
        <end position="266"/>
    </location>
</feature>
<feature type="region of interest" description="Disordered" evidence="1">
    <location>
        <begin position="143"/>
        <end position="169"/>
    </location>
</feature>
<feature type="transmembrane region" description="Helical" evidence="2">
    <location>
        <begin position="306"/>
        <end position="326"/>
    </location>
</feature>
<evidence type="ECO:0000313" key="3">
    <source>
        <dbReference type="EMBL" id="QDU35427.1"/>
    </source>
</evidence>
<feature type="transmembrane region" description="Helical" evidence="2">
    <location>
        <begin position="60"/>
        <end position="80"/>
    </location>
</feature>
<dbReference type="EMBL" id="CP036425">
    <property type="protein sequence ID" value="QDU35427.1"/>
    <property type="molecule type" value="Genomic_DNA"/>
</dbReference>
<keyword evidence="4" id="KW-1185">Reference proteome</keyword>
<feature type="transmembrane region" description="Helical" evidence="2">
    <location>
        <begin position="178"/>
        <end position="198"/>
    </location>
</feature>
<evidence type="ECO:0000313" key="4">
    <source>
        <dbReference type="Proteomes" id="UP000317369"/>
    </source>
</evidence>
<keyword evidence="2" id="KW-0472">Membrane</keyword>
<dbReference type="AlphaFoldDB" id="A0A517YYZ2"/>
<keyword evidence="2" id="KW-1133">Transmembrane helix</keyword>
<dbReference type="RefSeq" id="WP_145080767.1">
    <property type="nucleotide sequence ID" value="NZ_CP036425.1"/>
</dbReference>
<dbReference type="KEGG" id="pcor:KS4_35080"/>
<protein>
    <submittedName>
        <fullName evidence="3">EamA-like transporter family protein</fullName>
    </submittedName>
</protein>
<proteinExistence type="predicted"/>